<gene>
    <name evidence="2" type="primary">LOC125553490</name>
</gene>
<feature type="region of interest" description="Disordered" evidence="1">
    <location>
        <begin position="1"/>
        <end position="50"/>
    </location>
</feature>
<dbReference type="EnsemblPlants" id="TuG1812G0400000593.01.T01">
    <property type="protein sequence ID" value="TuG1812G0400000593.01.T01"/>
    <property type="gene ID" value="TuG1812G0400000593.01"/>
</dbReference>
<dbReference type="Gramene" id="TuG1812U0000105200.01.T01">
    <property type="protein sequence ID" value="TuG1812U0000105200.01.T01"/>
    <property type="gene ID" value="TuG1812U0000105200.01"/>
</dbReference>
<protein>
    <submittedName>
        <fullName evidence="2">Uncharacterized protein</fullName>
    </submittedName>
</protein>
<reference evidence="3" key="1">
    <citation type="journal article" date="2013" name="Nature">
        <title>Draft genome of the wheat A-genome progenitor Triticum urartu.</title>
        <authorList>
            <person name="Ling H.Q."/>
            <person name="Zhao S."/>
            <person name="Liu D."/>
            <person name="Wang J."/>
            <person name="Sun H."/>
            <person name="Zhang C."/>
            <person name="Fan H."/>
            <person name="Li D."/>
            <person name="Dong L."/>
            <person name="Tao Y."/>
            <person name="Gao C."/>
            <person name="Wu H."/>
            <person name="Li Y."/>
            <person name="Cui Y."/>
            <person name="Guo X."/>
            <person name="Zheng S."/>
            <person name="Wang B."/>
            <person name="Yu K."/>
            <person name="Liang Q."/>
            <person name="Yang W."/>
            <person name="Lou X."/>
            <person name="Chen J."/>
            <person name="Feng M."/>
            <person name="Jian J."/>
            <person name="Zhang X."/>
            <person name="Luo G."/>
            <person name="Jiang Y."/>
            <person name="Liu J."/>
            <person name="Wang Z."/>
            <person name="Sha Y."/>
            <person name="Zhang B."/>
            <person name="Wu H."/>
            <person name="Tang D."/>
            <person name="Shen Q."/>
            <person name="Xue P."/>
            <person name="Zou S."/>
            <person name="Wang X."/>
            <person name="Liu X."/>
            <person name="Wang F."/>
            <person name="Yang Y."/>
            <person name="An X."/>
            <person name="Dong Z."/>
            <person name="Zhang K."/>
            <person name="Zhang X."/>
            <person name="Luo M.C."/>
            <person name="Dvorak J."/>
            <person name="Tong Y."/>
            <person name="Wang J."/>
            <person name="Yang H."/>
            <person name="Li Z."/>
            <person name="Wang D."/>
            <person name="Zhang A."/>
            <person name="Wang J."/>
        </authorList>
    </citation>
    <scope>NUCLEOTIDE SEQUENCE</scope>
    <source>
        <strain evidence="3">cv. G1812</strain>
    </source>
</reference>
<reference evidence="2" key="2">
    <citation type="submission" date="2018-03" db="EMBL/GenBank/DDBJ databases">
        <title>The Triticum urartu genome reveals the dynamic nature of wheat genome evolution.</title>
        <authorList>
            <person name="Ling H."/>
            <person name="Ma B."/>
            <person name="Shi X."/>
            <person name="Liu H."/>
            <person name="Dong L."/>
            <person name="Sun H."/>
            <person name="Cao Y."/>
            <person name="Gao Q."/>
            <person name="Zheng S."/>
            <person name="Li Y."/>
            <person name="Yu Y."/>
            <person name="Du H."/>
            <person name="Qi M."/>
            <person name="Li Y."/>
            <person name="Yu H."/>
            <person name="Cui Y."/>
            <person name="Wang N."/>
            <person name="Chen C."/>
            <person name="Wu H."/>
            <person name="Zhao Y."/>
            <person name="Zhang J."/>
            <person name="Li Y."/>
            <person name="Zhou W."/>
            <person name="Zhang B."/>
            <person name="Hu W."/>
            <person name="Eijk M."/>
            <person name="Tang J."/>
            <person name="Witsenboer H."/>
            <person name="Zhao S."/>
            <person name="Li Z."/>
            <person name="Zhang A."/>
            <person name="Wang D."/>
            <person name="Liang C."/>
        </authorList>
    </citation>
    <scope>NUCLEOTIDE SEQUENCE [LARGE SCALE GENOMIC DNA]</scope>
    <source>
        <strain evidence="2">cv. G1812</strain>
    </source>
</reference>
<name>A0A8R7RH47_TRIUA</name>
<dbReference type="EnsemblPlants" id="TuG1812U0000105200.01.T01">
    <property type="protein sequence ID" value="TuG1812U0000105200.01.T01"/>
    <property type="gene ID" value="TuG1812U0000105200.01"/>
</dbReference>
<proteinExistence type="predicted"/>
<feature type="region of interest" description="Disordered" evidence="1">
    <location>
        <begin position="79"/>
        <end position="103"/>
    </location>
</feature>
<dbReference type="AlphaFoldDB" id="A0A8R7RH47"/>
<organism evidence="2 3">
    <name type="scientific">Triticum urartu</name>
    <name type="common">Red wild einkorn</name>
    <name type="synonym">Crithodium urartu</name>
    <dbReference type="NCBI Taxonomy" id="4572"/>
    <lineage>
        <taxon>Eukaryota</taxon>
        <taxon>Viridiplantae</taxon>
        <taxon>Streptophyta</taxon>
        <taxon>Embryophyta</taxon>
        <taxon>Tracheophyta</taxon>
        <taxon>Spermatophyta</taxon>
        <taxon>Magnoliopsida</taxon>
        <taxon>Liliopsida</taxon>
        <taxon>Poales</taxon>
        <taxon>Poaceae</taxon>
        <taxon>BOP clade</taxon>
        <taxon>Pooideae</taxon>
        <taxon>Triticodae</taxon>
        <taxon>Triticeae</taxon>
        <taxon>Triticinae</taxon>
        <taxon>Triticum</taxon>
    </lineage>
</organism>
<reference evidence="2" key="3">
    <citation type="submission" date="2022-06" db="UniProtKB">
        <authorList>
            <consortium name="EnsemblPlants"/>
        </authorList>
    </citation>
    <scope>IDENTIFICATION</scope>
</reference>
<evidence type="ECO:0000313" key="3">
    <source>
        <dbReference type="Proteomes" id="UP000015106"/>
    </source>
</evidence>
<accession>A0A8R7RH47</accession>
<evidence type="ECO:0000313" key="2">
    <source>
        <dbReference type="EnsemblPlants" id="TuG1812U0000105200.01.T01"/>
    </source>
</evidence>
<feature type="compositionally biased region" description="Basic residues" evidence="1">
    <location>
        <begin position="79"/>
        <end position="94"/>
    </location>
</feature>
<dbReference type="Proteomes" id="UP000015106">
    <property type="component" value="Chromosome 4"/>
</dbReference>
<feature type="compositionally biased region" description="Basic and acidic residues" evidence="1">
    <location>
        <begin position="8"/>
        <end position="26"/>
    </location>
</feature>
<keyword evidence="3" id="KW-1185">Reference proteome</keyword>
<dbReference type="Gramene" id="TuG1812G0400000593.01.T01">
    <property type="protein sequence ID" value="TuG1812G0400000593.01.T01"/>
    <property type="gene ID" value="TuG1812G0400000593.01"/>
</dbReference>
<evidence type="ECO:0000256" key="1">
    <source>
        <dbReference type="SAM" id="MobiDB-lite"/>
    </source>
</evidence>
<sequence>MALPTQSTHKDNATRSHYGFRHEAVGHPRPPPLRARGVRGDRGRQGQGAVRRGVLPGRAHHLRQLPRPGARRVRLRVRAGRRQGLRAPPRRRRDPHQLRHDQKVLAELLV</sequence>